<reference evidence="3" key="1">
    <citation type="journal article" date="2021" name="Microbiology">
        <title>Metagenomic Analysis of the Microbial Community in the Underground Coal Fire Area (Kemerovo Region, Russia) Revealed Predominance of Thermophilic Members of the Phyla Deinococcus-thermus, Aquificae, and Firmicutes.</title>
        <authorList>
            <person name="Kadnikov V."/>
            <person name="Mardanov A.V."/>
            <person name="Beletsky A.V."/>
            <person name="Karnachuk O.V."/>
            <person name="Ravin N.V."/>
        </authorList>
    </citation>
    <scope>NUCLEOTIDE SEQUENCE</scope>
    <source>
        <strain evidence="3">RBS10-49</strain>
    </source>
</reference>
<organism evidence="3 4">
    <name type="scientific">Hydrogenibacillus schlegelii</name>
    <name type="common">Bacillus schlegelii</name>
    <dbReference type="NCBI Taxonomy" id="1484"/>
    <lineage>
        <taxon>Bacteria</taxon>
        <taxon>Bacillati</taxon>
        <taxon>Bacillota</taxon>
        <taxon>Bacilli</taxon>
        <taxon>Bacillales</taxon>
        <taxon>Bacillales Family X. Incertae Sedis</taxon>
        <taxon>Hydrogenibacillus</taxon>
    </lineage>
</organism>
<dbReference type="SUPFAM" id="SSF46785">
    <property type="entry name" value="Winged helix' DNA-binding domain"/>
    <property type="match status" value="1"/>
</dbReference>
<dbReference type="InterPro" id="IPR005149">
    <property type="entry name" value="Tscrpt_reg_PadR_N"/>
</dbReference>
<evidence type="ECO:0000313" key="4">
    <source>
        <dbReference type="Proteomes" id="UP000748108"/>
    </source>
</evidence>
<dbReference type="InterPro" id="IPR036390">
    <property type="entry name" value="WH_DNA-bd_sf"/>
</dbReference>
<name>A0A947CWG8_HYDSH</name>
<evidence type="ECO:0000256" key="1">
    <source>
        <dbReference type="SAM" id="MobiDB-lite"/>
    </source>
</evidence>
<feature type="domain" description="Transcription regulator PadR N-terminal" evidence="2">
    <location>
        <begin position="35"/>
        <end position="106"/>
    </location>
</feature>
<dbReference type="PANTHER" id="PTHR33169:SF14">
    <property type="entry name" value="TRANSCRIPTIONAL REGULATOR RV3488"/>
    <property type="match status" value="1"/>
</dbReference>
<dbReference type="EMBL" id="JAHHQF010000003">
    <property type="protein sequence ID" value="MBT9281070.1"/>
    <property type="molecule type" value="Genomic_DNA"/>
</dbReference>
<protein>
    <submittedName>
        <fullName evidence="3">PadR family transcriptional regulator</fullName>
    </submittedName>
</protein>
<dbReference type="AlphaFoldDB" id="A0A947CWG8"/>
<dbReference type="Gene3D" id="1.10.10.10">
    <property type="entry name" value="Winged helix-like DNA-binding domain superfamily/Winged helix DNA-binding domain"/>
    <property type="match status" value="1"/>
</dbReference>
<feature type="region of interest" description="Disordered" evidence="1">
    <location>
        <begin position="125"/>
        <end position="150"/>
    </location>
</feature>
<dbReference type="InterPro" id="IPR052509">
    <property type="entry name" value="Metal_resp_DNA-bind_regulator"/>
</dbReference>
<evidence type="ECO:0000313" key="3">
    <source>
        <dbReference type="EMBL" id="MBT9281070.1"/>
    </source>
</evidence>
<dbReference type="PANTHER" id="PTHR33169">
    <property type="entry name" value="PADR-FAMILY TRANSCRIPTIONAL REGULATOR"/>
    <property type="match status" value="1"/>
</dbReference>
<evidence type="ECO:0000259" key="2">
    <source>
        <dbReference type="Pfam" id="PF03551"/>
    </source>
</evidence>
<dbReference type="InterPro" id="IPR036388">
    <property type="entry name" value="WH-like_DNA-bd_sf"/>
</dbReference>
<dbReference type="Pfam" id="PF03551">
    <property type="entry name" value="PadR"/>
    <property type="match status" value="1"/>
</dbReference>
<gene>
    <name evidence="3" type="ORF">KM312_00095</name>
</gene>
<proteinExistence type="predicted"/>
<accession>A0A947CWG8</accession>
<dbReference type="Proteomes" id="UP000748108">
    <property type="component" value="Unassembled WGS sequence"/>
</dbReference>
<comment type="caution">
    <text evidence="3">The sequence shown here is derived from an EMBL/GenBank/DDBJ whole genome shotgun (WGS) entry which is preliminary data.</text>
</comment>
<sequence>MASSGTVPSGRGKRRPFGEDGDYTQLFKGVLEGVILALLAEEEAYGYAVSEKLRAYGFPAVSDGSIYPLLLRLENRGGFRGELRENPGKRAPRKYYRLTPEGRTAVDDFRARWRTLVAAVNAVLKGGEPPPQRLCAEEAEAKRGGPSRRP</sequence>